<organism evidence="10">
    <name type="scientific">Pseudogymnoascus destructans</name>
    <dbReference type="NCBI Taxonomy" id="655981"/>
    <lineage>
        <taxon>Eukaryota</taxon>
        <taxon>Fungi</taxon>
        <taxon>Dikarya</taxon>
        <taxon>Ascomycota</taxon>
        <taxon>Pezizomycotina</taxon>
        <taxon>Leotiomycetes</taxon>
        <taxon>Thelebolales</taxon>
        <taxon>Thelebolaceae</taxon>
        <taxon>Pseudogymnoascus</taxon>
    </lineage>
</organism>
<feature type="domain" description="Major facilitator superfamily (MFS) profile" evidence="9">
    <location>
        <begin position="55"/>
        <end position="499"/>
    </location>
</feature>
<protein>
    <recommendedName>
        <fullName evidence="9">Major facilitator superfamily (MFS) profile domain-containing protein</fullName>
    </recommendedName>
</protein>
<dbReference type="RefSeq" id="XP_024327147.1">
    <property type="nucleotide sequence ID" value="XM_024465317.1"/>
</dbReference>
<dbReference type="SUPFAM" id="SSF103473">
    <property type="entry name" value="MFS general substrate transporter"/>
    <property type="match status" value="1"/>
</dbReference>
<feature type="transmembrane region" description="Helical" evidence="8">
    <location>
        <begin position="99"/>
        <end position="120"/>
    </location>
</feature>
<dbReference type="PANTHER" id="PTHR48022">
    <property type="entry name" value="PLASTIDIC GLUCOSE TRANSPORTER 4"/>
    <property type="match status" value="1"/>
</dbReference>
<evidence type="ECO:0000259" key="9">
    <source>
        <dbReference type="PROSITE" id="PS50850"/>
    </source>
</evidence>
<dbReference type="Gene3D" id="1.20.1250.20">
    <property type="entry name" value="MFS general substrate transporter like domains"/>
    <property type="match status" value="1"/>
</dbReference>
<dbReference type="NCBIfam" id="TIGR00879">
    <property type="entry name" value="SP"/>
    <property type="match status" value="1"/>
</dbReference>
<feature type="transmembrane region" description="Helical" evidence="8">
    <location>
        <begin position="189"/>
        <end position="209"/>
    </location>
</feature>
<feature type="transmembrane region" description="Helical" evidence="8">
    <location>
        <begin position="349"/>
        <end position="367"/>
    </location>
</feature>
<evidence type="ECO:0000256" key="3">
    <source>
        <dbReference type="ARBA" id="ARBA00022448"/>
    </source>
</evidence>
<feature type="transmembrane region" description="Helical" evidence="8">
    <location>
        <begin position="52"/>
        <end position="79"/>
    </location>
</feature>
<dbReference type="InterPro" id="IPR005828">
    <property type="entry name" value="MFS_sugar_transport-like"/>
</dbReference>
<dbReference type="InterPro" id="IPR050360">
    <property type="entry name" value="MFS_Sugar_Transporters"/>
</dbReference>
<dbReference type="GO" id="GO:0005351">
    <property type="term" value="F:carbohydrate:proton symporter activity"/>
    <property type="evidence" value="ECO:0007669"/>
    <property type="project" value="TreeGrafter"/>
</dbReference>
<dbReference type="OrthoDB" id="6612291at2759"/>
<feature type="transmembrane region" description="Helical" evidence="8">
    <location>
        <begin position="450"/>
        <end position="466"/>
    </location>
</feature>
<feature type="transmembrane region" description="Helical" evidence="8">
    <location>
        <begin position="156"/>
        <end position="177"/>
    </location>
</feature>
<reference evidence="10" key="1">
    <citation type="submission" date="2016-03" db="EMBL/GenBank/DDBJ databases">
        <title>Updated assembly of Pseudogymnoascus destructans, the fungus causing white-nose syndrome of bats.</title>
        <authorList>
            <person name="Palmer J.M."/>
            <person name="Drees K.P."/>
            <person name="Foster J.T."/>
            <person name="Lindner D.L."/>
        </authorList>
    </citation>
    <scope>NUCLEOTIDE SEQUENCE [LARGE SCALE GENOMIC DNA]</scope>
    <source>
        <strain evidence="10">20631-21</strain>
    </source>
</reference>
<feature type="transmembrane region" description="Helical" evidence="8">
    <location>
        <begin position="229"/>
        <end position="250"/>
    </location>
</feature>
<gene>
    <name evidence="10" type="ORF">VC83_01642</name>
</gene>
<dbReference type="Pfam" id="PF00083">
    <property type="entry name" value="Sugar_tr"/>
    <property type="match status" value="1"/>
</dbReference>
<dbReference type="AlphaFoldDB" id="A0A177AKR3"/>
<keyword evidence="4 8" id="KW-0812">Transmembrane</keyword>
<evidence type="ECO:0000256" key="1">
    <source>
        <dbReference type="ARBA" id="ARBA00004141"/>
    </source>
</evidence>
<dbReference type="PROSITE" id="PS50850">
    <property type="entry name" value="MFS"/>
    <property type="match status" value="1"/>
</dbReference>
<dbReference type="InterPro" id="IPR005829">
    <property type="entry name" value="Sugar_transporter_CS"/>
</dbReference>
<keyword evidence="3 7" id="KW-0813">Transport</keyword>
<dbReference type="InterPro" id="IPR020846">
    <property type="entry name" value="MFS_dom"/>
</dbReference>
<feature type="transmembrane region" description="Helical" evidence="8">
    <location>
        <begin position="313"/>
        <end position="337"/>
    </location>
</feature>
<accession>A0A177AKR3</accession>
<evidence type="ECO:0000256" key="7">
    <source>
        <dbReference type="RuleBase" id="RU003346"/>
    </source>
</evidence>
<dbReference type="GO" id="GO:0016020">
    <property type="term" value="C:membrane"/>
    <property type="evidence" value="ECO:0007669"/>
    <property type="project" value="UniProtKB-SubCell"/>
</dbReference>
<evidence type="ECO:0000256" key="2">
    <source>
        <dbReference type="ARBA" id="ARBA00010992"/>
    </source>
</evidence>
<dbReference type="VEuPathDB" id="FungiDB:GMDG_02940"/>
<keyword evidence="6 8" id="KW-0472">Membrane</keyword>
<sequence length="531" mass="59118">MDTTKEKTEVLTDHGDTALGSSSKVVGENARLATEAEHDLTFWQAIKIYRKAVAWSVIVSMATVMESYDIQIIGSFYAYPTFQKKYGEQLRDGKYSIPAPWQVGLTAGANIGIMIGIFANGILVDRFGHKKLLLASYALMTAFIFITFFAPNVEVLFVGEVLCGLPWGFFGILAPSYAAEVCPTVLRGYLTTFVNLCWVIGHIIAAGVLNGLISNPTEWSYRIPFAVQWVWPVPLFFILWFAPDSPWWLVRQGRFKDAEHALSRLSEFNDEDNIHVKRNLDMIIYTNQHEKEVSAGSSYLDCFKGADFRRTEIACLAWTTQVFSGFAIQAYITYFFTLAGLSPGDSYKLALGTYSIAFVGTAISWFLQAYIGRRKIFLCGLSVMTVIMWIVGFLALAPSTGSIAWAQCVLLLVWFGTYGLSVGPIPFVIASEISSSRLRSKTLGLARNSCYIMVIISAVVAPYMLNPKQGNLKGIAAFPAASMSLCCLVWAYFRLPETKGRTYMELDILFESKVSARKFQGYVINTLDIVE</sequence>
<comment type="subcellular location">
    <subcellularLocation>
        <location evidence="1">Membrane</location>
        <topology evidence="1">Multi-pass membrane protein</topology>
    </subcellularLocation>
</comment>
<dbReference type="EMBL" id="KV441388">
    <property type="protein sequence ID" value="OAF61873.1"/>
    <property type="molecule type" value="Genomic_DNA"/>
</dbReference>
<dbReference type="PANTHER" id="PTHR48022:SF83">
    <property type="entry name" value="MAJOR FACILITATOR SUPERFAMILY (MFS) PROFILE DOMAIN-CONTAINING PROTEIN"/>
    <property type="match status" value="1"/>
</dbReference>
<dbReference type="Proteomes" id="UP000077154">
    <property type="component" value="Unassembled WGS sequence"/>
</dbReference>
<dbReference type="InterPro" id="IPR036259">
    <property type="entry name" value="MFS_trans_sf"/>
</dbReference>
<evidence type="ECO:0000313" key="10">
    <source>
        <dbReference type="EMBL" id="OAF61873.1"/>
    </source>
</evidence>
<proteinExistence type="inferred from homology"/>
<dbReference type="PROSITE" id="PS00217">
    <property type="entry name" value="SUGAR_TRANSPORT_2"/>
    <property type="match status" value="1"/>
</dbReference>
<dbReference type="InterPro" id="IPR003663">
    <property type="entry name" value="Sugar/inositol_transpt"/>
</dbReference>
<feature type="transmembrane region" description="Helical" evidence="8">
    <location>
        <begin position="472"/>
        <end position="493"/>
    </location>
</feature>
<evidence type="ECO:0000256" key="6">
    <source>
        <dbReference type="ARBA" id="ARBA00023136"/>
    </source>
</evidence>
<dbReference type="GeneID" id="36284731"/>
<name>A0A177AKR3_9PEZI</name>
<feature type="transmembrane region" description="Helical" evidence="8">
    <location>
        <begin position="403"/>
        <end position="429"/>
    </location>
</feature>
<comment type="similarity">
    <text evidence="2 7">Belongs to the major facilitator superfamily. Sugar transporter (TC 2.A.1.1) family.</text>
</comment>
<evidence type="ECO:0000256" key="4">
    <source>
        <dbReference type="ARBA" id="ARBA00022692"/>
    </source>
</evidence>
<evidence type="ECO:0000256" key="5">
    <source>
        <dbReference type="ARBA" id="ARBA00022989"/>
    </source>
</evidence>
<feature type="transmembrane region" description="Helical" evidence="8">
    <location>
        <begin position="376"/>
        <end position="397"/>
    </location>
</feature>
<dbReference type="eggNOG" id="KOG0254">
    <property type="taxonomic scope" value="Eukaryota"/>
</dbReference>
<dbReference type="FunFam" id="1.20.1250.20:FF:000078">
    <property type="entry name" value="MFS maltose transporter, putative"/>
    <property type="match status" value="1"/>
</dbReference>
<feature type="transmembrane region" description="Helical" evidence="8">
    <location>
        <begin position="132"/>
        <end position="150"/>
    </location>
</feature>
<evidence type="ECO:0000256" key="8">
    <source>
        <dbReference type="SAM" id="Phobius"/>
    </source>
</evidence>
<keyword evidence="5 8" id="KW-1133">Transmembrane helix</keyword>